<reference evidence="1 2" key="1">
    <citation type="journal article" date="2019" name="Sci. Rep.">
        <title>Orb-weaving spider Araneus ventricosus genome elucidates the spidroin gene catalogue.</title>
        <authorList>
            <person name="Kono N."/>
            <person name="Nakamura H."/>
            <person name="Ohtoshi R."/>
            <person name="Moran D.A.P."/>
            <person name="Shinohara A."/>
            <person name="Yoshida Y."/>
            <person name="Fujiwara M."/>
            <person name="Mori M."/>
            <person name="Tomita M."/>
            <person name="Arakawa K."/>
        </authorList>
    </citation>
    <scope>NUCLEOTIDE SEQUENCE [LARGE SCALE GENOMIC DNA]</scope>
</reference>
<proteinExistence type="predicted"/>
<protein>
    <submittedName>
        <fullName evidence="1">Uncharacterized protein</fullName>
    </submittedName>
</protein>
<keyword evidence="2" id="KW-1185">Reference proteome</keyword>
<organism evidence="1 2">
    <name type="scientific">Araneus ventricosus</name>
    <name type="common">Orbweaver spider</name>
    <name type="synonym">Epeira ventricosa</name>
    <dbReference type="NCBI Taxonomy" id="182803"/>
    <lineage>
        <taxon>Eukaryota</taxon>
        <taxon>Metazoa</taxon>
        <taxon>Ecdysozoa</taxon>
        <taxon>Arthropoda</taxon>
        <taxon>Chelicerata</taxon>
        <taxon>Arachnida</taxon>
        <taxon>Araneae</taxon>
        <taxon>Araneomorphae</taxon>
        <taxon>Entelegynae</taxon>
        <taxon>Araneoidea</taxon>
        <taxon>Araneidae</taxon>
        <taxon>Araneus</taxon>
    </lineage>
</organism>
<gene>
    <name evidence="1" type="ORF">AVEN_199890_1</name>
</gene>
<evidence type="ECO:0000313" key="1">
    <source>
        <dbReference type="EMBL" id="GBM66913.1"/>
    </source>
</evidence>
<dbReference type="EMBL" id="BGPR01002052">
    <property type="protein sequence ID" value="GBM66913.1"/>
    <property type="molecule type" value="Genomic_DNA"/>
</dbReference>
<sequence length="117" mass="12956">MIIQPSYAEVVLEFPAGGQGLPDMGVRPAVQEEDLAGLQPRQSLVEVVLGRMMHNTLSDLSGTSLSPAKETLRPFLGDRYQRVDCSAGWGIEGVSWWSPWTFCGHISELTRQLQDRV</sequence>
<evidence type="ECO:0000313" key="2">
    <source>
        <dbReference type="Proteomes" id="UP000499080"/>
    </source>
</evidence>
<dbReference type="Proteomes" id="UP000499080">
    <property type="component" value="Unassembled WGS sequence"/>
</dbReference>
<accession>A0A4Y2HP50</accession>
<dbReference type="AlphaFoldDB" id="A0A4Y2HP50"/>
<comment type="caution">
    <text evidence="1">The sequence shown here is derived from an EMBL/GenBank/DDBJ whole genome shotgun (WGS) entry which is preliminary data.</text>
</comment>
<name>A0A4Y2HP50_ARAVE</name>